<organism evidence="1 2">
    <name type="scientific">Flavobacterium microcysteis</name>
    <dbReference type="NCBI Taxonomy" id="2596891"/>
    <lineage>
        <taxon>Bacteria</taxon>
        <taxon>Pseudomonadati</taxon>
        <taxon>Bacteroidota</taxon>
        <taxon>Flavobacteriia</taxon>
        <taxon>Flavobacteriales</taxon>
        <taxon>Flavobacteriaceae</taxon>
        <taxon>Flavobacterium</taxon>
    </lineage>
</organism>
<comment type="caution">
    <text evidence="1">The sequence shown here is derived from an EMBL/GenBank/DDBJ whole genome shotgun (WGS) entry which is preliminary data.</text>
</comment>
<dbReference type="PROSITE" id="PS51257">
    <property type="entry name" value="PROKAR_LIPOPROTEIN"/>
    <property type="match status" value="1"/>
</dbReference>
<keyword evidence="2" id="KW-1185">Reference proteome</keyword>
<evidence type="ECO:0008006" key="3">
    <source>
        <dbReference type="Google" id="ProtNLM"/>
    </source>
</evidence>
<dbReference type="Proteomes" id="UP000319175">
    <property type="component" value="Unassembled WGS sequence"/>
</dbReference>
<sequence>MKSKIIGGLLLGGIMAILFGCAKKETIDLKLKLEVGQVDRVYVATVIKGSLVNSQSIIEMRFTTEAVKPDRNVIGVKVARLSMTSGAFGENGSYDSNKDINEMTDEEKNMHQELQQILNQSFQVSVNNKGKVIESFRNKNGERRRPTDQIINISNIYIPFPEEPVGMGSEWEAEREEPLAKIKTTSTYKITEINDKEIIVSITSRLKNEKGYFDNVATGQYVLDRKTCKMISGDLSLDVKDNGEKGKVFFKIRSIPD</sequence>
<proteinExistence type="predicted"/>
<gene>
    <name evidence="1" type="ORF">FJA49_02810</name>
</gene>
<accession>A0A501QI34</accession>
<reference evidence="1 2" key="1">
    <citation type="submission" date="2019-06" db="EMBL/GenBank/DDBJ databases">
        <title>Flavobacterium sp. MaA-Y11 from geoumgang.</title>
        <authorList>
            <person name="Jeong S."/>
        </authorList>
    </citation>
    <scope>NUCLEOTIDE SEQUENCE [LARGE SCALE GENOMIC DNA]</scope>
    <source>
        <strain evidence="1 2">MaA-Y11</strain>
    </source>
</reference>
<evidence type="ECO:0000313" key="1">
    <source>
        <dbReference type="EMBL" id="TPD71825.1"/>
    </source>
</evidence>
<evidence type="ECO:0000313" key="2">
    <source>
        <dbReference type="Proteomes" id="UP000319175"/>
    </source>
</evidence>
<name>A0A501QI34_9FLAO</name>
<protein>
    <recommendedName>
        <fullName evidence="3">Lipoprotein</fullName>
    </recommendedName>
</protein>
<reference evidence="1 2" key="2">
    <citation type="submission" date="2019-06" db="EMBL/GenBank/DDBJ databases">
        <authorList>
            <person name="Seo Y."/>
        </authorList>
    </citation>
    <scope>NUCLEOTIDE SEQUENCE [LARGE SCALE GENOMIC DNA]</scope>
    <source>
        <strain evidence="1 2">MaA-Y11</strain>
    </source>
</reference>
<dbReference type="EMBL" id="VFJE01000050">
    <property type="protein sequence ID" value="TPD71825.1"/>
    <property type="molecule type" value="Genomic_DNA"/>
</dbReference>
<dbReference type="AlphaFoldDB" id="A0A501QI34"/>
<dbReference type="RefSeq" id="WP_139998637.1">
    <property type="nucleotide sequence ID" value="NZ_VFJE01000050.1"/>
</dbReference>
<dbReference type="OrthoDB" id="1346137at2"/>